<dbReference type="STRING" id="81824.A9VD44"/>
<gene>
    <name evidence="2" type="ORF">MONBRDRAFT_12719</name>
</gene>
<dbReference type="InterPro" id="IPR013517">
    <property type="entry name" value="FG-GAP"/>
</dbReference>
<dbReference type="GeneID" id="5895845"/>
<accession>A9VD44</accession>
<dbReference type="RefSeq" id="XP_001750642.1">
    <property type="nucleotide sequence ID" value="XM_001750590.1"/>
</dbReference>
<keyword evidence="3" id="KW-1185">Reference proteome</keyword>
<reference evidence="2 3" key="1">
    <citation type="journal article" date="2008" name="Nature">
        <title>The genome of the choanoflagellate Monosiga brevicollis and the origin of metazoans.</title>
        <authorList>
            <consortium name="JGI Sequencing"/>
            <person name="King N."/>
            <person name="Westbrook M.J."/>
            <person name="Young S.L."/>
            <person name="Kuo A."/>
            <person name="Abedin M."/>
            <person name="Chapman J."/>
            <person name="Fairclough S."/>
            <person name="Hellsten U."/>
            <person name="Isogai Y."/>
            <person name="Letunic I."/>
            <person name="Marr M."/>
            <person name="Pincus D."/>
            <person name="Putnam N."/>
            <person name="Rokas A."/>
            <person name="Wright K.J."/>
            <person name="Zuzow R."/>
            <person name="Dirks W."/>
            <person name="Good M."/>
            <person name="Goodstein D."/>
            <person name="Lemons D."/>
            <person name="Li W."/>
            <person name="Lyons J.B."/>
            <person name="Morris A."/>
            <person name="Nichols S."/>
            <person name="Richter D.J."/>
            <person name="Salamov A."/>
            <person name="Bork P."/>
            <person name="Lim W.A."/>
            <person name="Manning G."/>
            <person name="Miller W.T."/>
            <person name="McGinnis W."/>
            <person name="Shapiro H."/>
            <person name="Tjian R."/>
            <person name="Grigoriev I.V."/>
            <person name="Rokhsar D."/>
        </authorList>
    </citation>
    <scope>NUCLEOTIDE SEQUENCE [LARGE SCALE GENOMIC DNA]</scope>
    <source>
        <strain evidence="3">MX1 / ATCC 50154</strain>
    </source>
</reference>
<dbReference type="EMBL" id="CH991584">
    <property type="protein sequence ID" value="EDQ84615.1"/>
    <property type="molecule type" value="Genomic_DNA"/>
</dbReference>
<dbReference type="InParanoid" id="A9VD44"/>
<evidence type="ECO:0000256" key="1">
    <source>
        <dbReference type="ARBA" id="ARBA00022729"/>
    </source>
</evidence>
<name>A9VD44_MONBE</name>
<sequence>MVGLCLAAWAGANGLDNDPILAVGDDGTLYINTSSRVVVNGIDIIEQLQQVRATQQRYEANFDIIFRSDPGSAWVPPSQRVITIEANGARAVTAVDLDGDGYCDVLSASSGDAKIAWSRNLGNGTFASQSVITREALGAMSVFAVDIDGDDHIDVVSASSTDHKVAWYRNFGNGTFSGQKVITQAATNAKAVYAADLDGDGDMDVLSASAASPSVAWYRNNGSGDFGTPLGIMPSSIDIACVVAVDINGDTFPDVLVLSAETGMLAWFANQGDASFGPQSTIAQSGNYGYALHGDGTFSSGILLSNALDTVRGVSAADLDNDGHVDVLSASYSDDKIAWYRNDGMWGYFARYL</sequence>
<dbReference type="InterPro" id="IPR028994">
    <property type="entry name" value="Integrin_alpha_N"/>
</dbReference>
<keyword evidence="1" id="KW-0732">Signal</keyword>
<protein>
    <recommendedName>
        <fullName evidence="4">VCBS repeat-containing protein</fullName>
    </recommendedName>
</protein>
<evidence type="ECO:0008006" key="4">
    <source>
        <dbReference type="Google" id="ProtNLM"/>
    </source>
</evidence>
<dbReference type="Proteomes" id="UP000001357">
    <property type="component" value="Unassembled WGS sequence"/>
</dbReference>
<organism evidence="2 3">
    <name type="scientific">Monosiga brevicollis</name>
    <name type="common">Choanoflagellate</name>
    <dbReference type="NCBI Taxonomy" id="81824"/>
    <lineage>
        <taxon>Eukaryota</taxon>
        <taxon>Choanoflagellata</taxon>
        <taxon>Craspedida</taxon>
        <taxon>Salpingoecidae</taxon>
        <taxon>Monosiga</taxon>
    </lineage>
</organism>
<dbReference type="Pfam" id="PF13517">
    <property type="entry name" value="FG-GAP_3"/>
    <property type="match status" value="2"/>
</dbReference>
<dbReference type="SUPFAM" id="SSF69318">
    <property type="entry name" value="Integrin alpha N-terminal domain"/>
    <property type="match status" value="1"/>
</dbReference>
<evidence type="ECO:0000313" key="2">
    <source>
        <dbReference type="EMBL" id="EDQ84615.1"/>
    </source>
</evidence>
<dbReference type="KEGG" id="mbr:MONBRDRAFT_12719"/>
<dbReference type="PANTHER" id="PTHR44103">
    <property type="entry name" value="PROPROTEIN CONVERTASE P"/>
    <property type="match status" value="1"/>
</dbReference>
<proteinExistence type="predicted"/>
<evidence type="ECO:0000313" key="3">
    <source>
        <dbReference type="Proteomes" id="UP000001357"/>
    </source>
</evidence>
<dbReference type="PANTHER" id="PTHR44103:SF1">
    <property type="entry name" value="PROPROTEIN CONVERTASE P"/>
    <property type="match status" value="1"/>
</dbReference>
<dbReference type="Gene3D" id="2.130.10.130">
    <property type="entry name" value="Integrin alpha, N-terminal"/>
    <property type="match status" value="1"/>
</dbReference>
<dbReference type="AlphaFoldDB" id="A9VD44"/>